<gene>
    <name evidence="2" type="ordered locus">Fluta_3094</name>
</gene>
<dbReference type="InterPro" id="IPR053265">
    <property type="entry name" value="Serpin"/>
</dbReference>
<dbReference type="STRING" id="755732.Fluta_3094"/>
<proteinExistence type="predicted"/>
<dbReference type="RefSeq" id="WP_013687836.1">
    <property type="nucleotide sequence ID" value="NC_015321.1"/>
</dbReference>
<dbReference type="PROSITE" id="PS00282">
    <property type="entry name" value="KAZAL_1"/>
    <property type="match status" value="1"/>
</dbReference>
<dbReference type="KEGG" id="fte:Fluta_3094"/>
<dbReference type="PANTHER" id="PTHR21131">
    <property type="entry name" value="SERINE-TYPE ENDOPEPTIDASE INHIBITOR"/>
    <property type="match status" value="1"/>
</dbReference>
<reference evidence="3" key="2">
    <citation type="submission" date="2011-02" db="EMBL/GenBank/DDBJ databases">
        <title>The complete genome of Fluviicola taffensis DSM 16823.</title>
        <authorList>
            <consortium name="US DOE Joint Genome Institute (JGI-PGF)"/>
            <person name="Lucas S."/>
            <person name="Copeland A."/>
            <person name="Lapidus A."/>
            <person name="Bruce D."/>
            <person name="Goodwin L."/>
            <person name="Pitluck S."/>
            <person name="Kyrpides N."/>
            <person name="Mavromatis K."/>
            <person name="Ivanova N."/>
            <person name="Mikhailova N."/>
            <person name="Pagani I."/>
            <person name="Chertkov O."/>
            <person name="Detter J.C."/>
            <person name="Han C."/>
            <person name="Tapia R."/>
            <person name="Land M."/>
            <person name="Hauser L."/>
            <person name="Markowitz V."/>
            <person name="Cheng J.-F."/>
            <person name="Hugenholtz P."/>
            <person name="Woyke T."/>
            <person name="Wu D."/>
            <person name="Tindall B."/>
            <person name="Pomrenke H.G."/>
            <person name="Brambilla E."/>
            <person name="Klenk H.-P."/>
            <person name="Eisen J.A."/>
        </authorList>
    </citation>
    <scope>NUCLEOTIDE SEQUENCE [LARGE SCALE GENOMIC DNA]</scope>
    <source>
        <strain evidence="3">DSM 16823 / RW262 / RW262</strain>
    </source>
</reference>
<dbReference type="SUPFAM" id="SSF100895">
    <property type="entry name" value="Kazal-type serine protease inhibitors"/>
    <property type="match status" value="1"/>
</dbReference>
<dbReference type="InterPro" id="IPR036058">
    <property type="entry name" value="Kazal_dom_sf"/>
</dbReference>
<dbReference type="HOGENOM" id="CLU_186051_0_0_10"/>
<name>F2IKE3_FLUTR</name>
<keyword evidence="3" id="KW-1185">Reference proteome</keyword>
<evidence type="ECO:0000259" key="1">
    <source>
        <dbReference type="PROSITE" id="PS51465"/>
    </source>
</evidence>
<dbReference type="OrthoDB" id="9800302at2"/>
<dbReference type="PANTHER" id="PTHR21131:SF0">
    <property type="entry name" value="GEO10195P1-RELATED"/>
    <property type="match status" value="1"/>
</dbReference>
<dbReference type="SMART" id="SM00280">
    <property type="entry name" value="KAZAL"/>
    <property type="match status" value="1"/>
</dbReference>
<accession>F2IKE3</accession>
<organism evidence="2 3">
    <name type="scientific">Fluviicola taffensis (strain DSM 16823 / NCIMB 13979 / RW262)</name>
    <dbReference type="NCBI Taxonomy" id="755732"/>
    <lineage>
        <taxon>Bacteria</taxon>
        <taxon>Pseudomonadati</taxon>
        <taxon>Bacteroidota</taxon>
        <taxon>Flavobacteriia</taxon>
        <taxon>Flavobacteriales</taxon>
        <taxon>Crocinitomicaceae</taxon>
        <taxon>Fluviicola</taxon>
    </lineage>
</organism>
<dbReference type="Gene3D" id="3.30.60.30">
    <property type="match status" value="1"/>
</dbReference>
<sequence length="69" mass="7518" precursor="true">MKLLIFASILAVSSSNGCNKEDCTEKVKDDCICTMEYDPVCGCNQKTYSNACTAQCHGITKFVKGECPQ</sequence>
<dbReference type="EMBL" id="CP002542">
    <property type="protein sequence ID" value="AEA45069.1"/>
    <property type="molecule type" value="Genomic_DNA"/>
</dbReference>
<dbReference type="Pfam" id="PF00050">
    <property type="entry name" value="Kazal_1"/>
    <property type="match status" value="1"/>
</dbReference>
<dbReference type="eggNOG" id="ENOG5033BQJ">
    <property type="taxonomic scope" value="Bacteria"/>
</dbReference>
<dbReference type="PROSITE" id="PS51465">
    <property type="entry name" value="KAZAL_2"/>
    <property type="match status" value="1"/>
</dbReference>
<dbReference type="CDD" id="cd00104">
    <property type="entry name" value="KAZAL_FS"/>
    <property type="match status" value="1"/>
</dbReference>
<evidence type="ECO:0000313" key="2">
    <source>
        <dbReference type="EMBL" id="AEA45069.1"/>
    </source>
</evidence>
<dbReference type="AlphaFoldDB" id="F2IKE3"/>
<dbReference type="Proteomes" id="UP000007463">
    <property type="component" value="Chromosome"/>
</dbReference>
<feature type="domain" description="Kazal-like" evidence="1">
    <location>
        <begin position="19"/>
        <end position="69"/>
    </location>
</feature>
<dbReference type="InterPro" id="IPR002350">
    <property type="entry name" value="Kazal_dom"/>
</dbReference>
<reference evidence="2 3" key="1">
    <citation type="journal article" date="2011" name="Stand. Genomic Sci.">
        <title>Complete genome sequence of the gliding freshwater bacterium Fluviicola taffensis type strain (RW262).</title>
        <authorList>
            <person name="Woyke T."/>
            <person name="Chertkov O."/>
            <person name="Lapidus A."/>
            <person name="Nolan M."/>
            <person name="Lucas S."/>
            <person name="Del Rio T.G."/>
            <person name="Tice H."/>
            <person name="Cheng J.F."/>
            <person name="Tapia R."/>
            <person name="Han C."/>
            <person name="Goodwin L."/>
            <person name="Pitluck S."/>
            <person name="Liolios K."/>
            <person name="Pagani I."/>
            <person name="Ivanova N."/>
            <person name="Huntemann M."/>
            <person name="Mavromatis K."/>
            <person name="Mikhailova N."/>
            <person name="Pati A."/>
            <person name="Chen A."/>
            <person name="Palaniappan K."/>
            <person name="Land M."/>
            <person name="Hauser L."/>
            <person name="Brambilla E.M."/>
            <person name="Rohde M."/>
            <person name="Mwirichia R."/>
            <person name="Sikorski J."/>
            <person name="Tindall B.J."/>
            <person name="Goker M."/>
            <person name="Bristow J."/>
            <person name="Eisen J.A."/>
            <person name="Markowitz V."/>
            <person name="Hugenholtz P."/>
            <person name="Klenk H.P."/>
            <person name="Kyrpides N.C."/>
        </authorList>
    </citation>
    <scope>NUCLEOTIDE SEQUENCE [LARGE SCALE GENOMIC DNA]</scope>
    <source>
        <strain evidence="3">DSM 16823 / RW262 / RW262</strain>
    </source>
</reference>
<evidence type="ECO:0000313" key="3">
    <source>
        <dbReference type="Proteomes" id="UP000007463"/>
    </source>
</evidence>
<protein>
    <submittedName>
        <fullName evidence="2">Protease inhibitor Kazal-type</fullName>
    </submittedName>
</protein>